<dbReference type="GO" id="GO:0005737">
    <property type="term" value="C:cytoplasm"/>
    <property type="evidence" value="ECO:0007669"/>
    <property type="project" value="TreeGrafter"/>
</dbReference>
<evidence type="ECO:0000256" key="2">
    <source>
        <dbReference type="ARBA" id="ARBA00022801"/>
    </source>
</evidence>
<dbReference type="Gene3D" id="3.40.50.1360">
    <property type="match status" value="1"/>
</dbReference>
<comment type="caution">
    <text evidence="6">The sequence shown here is derived from an EMBL/GenBank/DDBJ whole genome shotgun (WGS) entry which is preliminary data.</text>
</comment>
<dbReference type="PANTHER" id="PTHR11280">
    <property type="entry name" value="GLUCOSAMINE-6-PHOSPHATE ISOMERASE"/>
    <property type="match status" value="1"/>
</dbReference>
<dbReference type="CDD" id="cd01399">
    <property type="entry name" value="GlcN6P_deaminase"/>
    <property type="match status" value="1"/>
</dbReference>
<dbReference type="OrthoDB" id="9791139at2"/>
<dbReference type="GO" id="GO:0005975">
    <property type="term" value="P:carbohydrate metabolic process"/>
    <property type="evidence" value="ECO:0007669"/>
    <property type="project" value="InterPro"/>
</dbReference>
<dbReference type="GO" id="GO:0006046">
    <property type="term" value="P:N-acetylglucosamine catabolic process"/>
    <property type="evidence" value="ECO:0007669"/>
    <property type="project" value="TreeGrafter"/>
</dbReference>
<organism evidence="6 7">
    <name type="scientific">Vagococcus silagei</name>
    <dbReference type="NCBI Taxonomy" id="2508885"/>
    <lineage>
        <taxon>Bacteria</taxon>
        <taxon>Bacillati</taxon>
        <taxon>Bacillota</taxon>
        <taxon>Bacilli</taxon>
        <taxon>Lactobacillales</taxon>
        <taxon>Enterococcaceae</taxon>
        <taxon>Vagococcus</taxon>
    </lineage>
</organism>
<dbReference type="GO" id="GO:0019262">
    <property type="term" value="P:N-acetylneuraminate catabolic process"/>
    <property type="evidence" value="ECO:0007669"/>
    <property type="project" value="UniProtKB-UniRule"/>
</dbReference>
<dbReference type="GO" id="GO:0042802">
    <property type="term" value="F:identical protein binding"/>
    <property type="evidence" value="ECO:0007669"/>
    <property type="project" value="TreeGrafter"/>
</dbReference>
<proteinExistence type="inferred from homology"/>
<dbReference type="InterPro" id="IPR004547">
    <property type="entry name" value="Glucosamine6P_isomerase"/>
</dbReference>
<evidence type="ECO:0000256" key="3">
    <source>
        <dbReference type="ARBA" id="ARBA00023277"/>
    </source>
</evidence>
<evidence type="ECO:0000256" key="4">
    <source>
        <dbReference type="HAMAP-Rule" id="MF_01241"/>
    </source>
</evidence>
<dbReference type="GO" id="GO:0006043">
    <property type="term" value="P:glucosamine catabolic process"/>
    <property type="evidence" value="ECO:0007669"/>
    <property type="project" value="TreeGrafter"/>
</dbReference>
<dbReference type="PANTHER" id="PTHR11280:SF5">
    <property type="entry name" value="GLUCOSAMINE-6-PHOSPHATE ISOMERASE"/>
    <property type="match status" value="1"/>
</dbReference>
<feature type="active site" description="For ring-opening step" evidence="4">
    <location>
        <position position="136"/>
    </location>
</feature>
<name>A0A4S3B738_9ENTE</name>
<evidence type="ECO:0000259" key="5">
    <source>
        <dbReference type="Pfam" id="PF01182"/>
    </source>
</evidence>
<dbReference type="UniPathway" id="UPA00629">
    <property type="reaction ID" value="UER00684"/>
</dbReference>
<dbReference type="GO" id="GO:0004342">
    <property type="term" value="F:glucosamine-6-phosphate deaminase activity"/>
    <property type="evidence" value="ECO:0007669"/>
    <property type="project" value="UniProtKB-UniRule"/>
</dbReference>
<accession>A0A4S3B738</accession>
<dbReference type="AlphaFoldDB" id="A0A4S3B738"/>
<dbReference type="RefSeq" id="WP_136136405.1">
    <property type="nucleotide sequence ID" value="NZ_SDGV01000010.1"/>
</dbReference>
<feature type="domain" description="Glucosamine/galactosamine-6-phosphate isomerase" evidence="5">
    <location>
        <begin position="19"/>
        <end position="221"/>
    </location>
</feature>
<comment type="function">
    <text evidence="4">Catalyzes the reversible isomerization-deamination of glucosamine 6-phosphate (GlcN6P) to form fructose 6-phosphate (Fru6P) and ammonium ion.</text>
</comment>
<comment type="similarity">
    <text evidence="4">Belongs to the glucosamine/galactosamine-6-phosphate isomerase family. NagB subfamily.</text>
</comment>
<evidence type="ECO:0000313" key="7">
    <source>
        <dbReference type="Proteomes" id="UP000310506"/>
    </source>
</evidence>
<comment type="caution">
    <text evidence="4">Lacks conserved residue(s) required for the propagation of feature annotation.</text>
</comment>
<comment type="catalytic activity">
    <reaction evidence="1 4">
        <text>alpha-D-glucosamine 6-phosphate + H2O = beta-D-fructose 6-phosphate + NH4(+)</text>
        <dbReference type="Rhea" id="RHEA:12172"/>
        <dbReference type="ChEBI" id="CHEBI:15377"/>
        <dbReference type="ChEBI" id="CHEBI:28938"/>
        <dbReference type="ChEBI" id="CHEBI:57634"/>
        <dbReference type="ChEBI" id="CHEBI:75989"/>
        <dbReference type="EC" id="3.5.99.6"/>
    </reaction>
</comment>
<keyword evidence="2 4" id="KW-0378">Hydrolase</keyword>
<dbReference type="Pfam" id="PF01182">
    <property type="entry name" value="Glucosamine_iso"/>
    <property type="match status" value="1"/>
</dbReference>
<protein>
    <recommendedName>
        <fullName evidence="4">Glucosamine-6-phosphate deaminase</fullName>
        <ecNumber evidence="4">3.5.99.6</ecNumber>
    </recommendedName>
    <alternativeName>
        <fullName evidence="4">GlcN6P deaminase</fullName>
        <shortName evidence="4">GNPDA</shortName>
    </alternativeName>
    <alternativeName>
        <fullName evidence="4">Glucosamine-6-phosphate isomerase</fullName>
    </alternativeName>
</protein>
<dbReference type="HAMAP" id="MF_01241">
    <property type="entry name" value="GlcN6P_deamin"/>
    <property type="match status" value="1"/>
</dbReference>
<keyword evidence="3 4" id="KW-0119">Carbohydrate metabolism</keyword>
<dbReference type="FunFam" id="3.40.50.1360:FF:000003">
    <property type="entry name" value="Glucosamine-6-phosphate deaminase"/>
    <property type="match status" value="1"/>
</dbReference>
<feature type="active site" description="Proton acceptor; for enolization step" evidence="4">
    <location>
        <position position="63"/>
    </location>
</feature>
<reference evidence="6 7" key="1">
    <citation type="submission" date="2019-01" db="EMBL/GenBank/DDBJ databases">
        <title>Vagococcus silagei sp. nov. isolated from brewer's grain.</title>
        <authorList>
            <person name="Guu J.-R."/>
        </authorList>
    </citation>
    <scope>NUCLEOTIDE SEQUENCE [LARGE SCALE GENOMIC DNA]</scope>
    <source>
        <strain evidence="6 7">2B-2</strain>
    </source>
</reference>
<feature type="active site" description="Proton acceptor; for ring-opening step" evidence="4">
    <location>
        <position position="131"/>
    </location>
</feature>
<dbReference type="EC" id="3.5.99.6" evidence="4"/>
<sequence>MKIIIVKDQVEGGKEAFKLVKETLDSGNLKTFGLATGSTPISLYEELVASDLDFTSVNSVNLDEYIGLSADNDQSYHYFMKEHLFDQKPFKHNNLPNGLAQNLAEECARYDEVIANNPIDIQILGIGENAHIGFNEPGASFEGTTGIVDLTESTIKANSRNFEKIEDVPTRAISMGIKSIMSSRQIILLAYGEKKAQAIYNTVKGPISEEVPASILQNHEDAILIIDEAAASLIK</sequence>
<dbReference type="InterPro" id="IPR006148">
    <property type="entry name" value="Glc/Gal-6P_isomerase"/>
</dbReference>
<dbReference type="SUPFAM" id="SSF100950">
    <property type="entry name" value="NagB/RpiA/CoA transferase-like"/>
    <property type="match status" value="1"/>
</dbReference>
<evidence type="ECO:0000256" key="1">
    <source>
        <dbReference type="ARBA" id="ARBA00000644"/>
    </source>
</evidence>
<dbReference type="Proteomes" id="UP000310506">
    <property type="component" value="Unassembled WGS sequence"/>
</dbReference>
<evidence type="ECO:0000313" key="6">
    <source>
        <dbReference type="EMBL" id="THB61633.1"/>
    </source>
</evidence>
<comment type="pathway">
    <text evidence="4">Amino-sugar metabolism; N-acetylneuraminate degradation; D-fructose 6-phosphate from N-acetylneuraminate: step 5/5.</text>
</comment>
<dbReference type="InterPro" id="IPR037171">
    <property type="entry name" value="NagB/RpiA_transferase-like"/>
</dbReference>
<feature type="active site" description="For ring-opening step" evidence="4">
    <location>
        <position position="129"/>
    </location>
</feature>
<keyword evidence="7" id="KW-1185">Reference proteome</keyword>
<dbReference type="EMBL" id="SDGV01000010">
    <property type="protein sequence ID" value="THB61633.1"/>
    <property type="molecule type" value="Genomic_DNA"/>
</dbReference>
<gene>
    <name evidence="4" type="primary">nagB</name>
    <name evidence="6" type="ORF">ESZ54_04055</name>
</gene>